<dbReference type="PANTHER" id="PTHR21660:SF1">
    <property type="entry name" value="ACYL-COENZYME A THIOESTERASE 13"/>
    <property type="match status" value="1"/>
</dbReference>
<dbReference type="Gene3D" id="3.10.129.10">
    <property type="entry name" value="Hotdog Thioesterase"/>
    <property type="match status" value="1"/>
</dbReference>
<comment type="caution">
    <text evidence="4">The sequence shown here is derived from an EMBL/GenBank/DDBJ whole genome shotgun (WGS) entry which is preliminary data.</text>
</comment>
<dbReference type="CDD" id="cd03443">
    <property type="entry name" value="PaaI_thioesterase"/>
    <property type="match status" value="1"/>
</dbReference>
<accession>A0A1F6VHV7</accession>
<protein>
    <recommendedName>
        <fullName evidence="3">Thioesterase domain-containing protein</fullName>
    </recommendedName>
</protein>
<reference evidence="4 5" key="1">
    <citation type="journal article" date="2016" name="Nat. Commun.">
        <title>Thousands of microbial genomes shed light on interconnected biogeochemical processes in an aquifer system.</title>
        <authorList>
            <person name="Anantharaman K."/>
            <person name="Brown C.T."/>
            <person name="Hug L.A."/>
            <person name="Sharon I."/>
            <person name="Castelle C.J."/>
            <person name="Probst A.J."/>
            <person name="Thomas B.C."/>
            <person name="Singh A."/>
            <person name="Wilkins M.J."/>
            <person name="Karaoz U."/>
            <person name="Brodie E.L."/>
            <person name="Williams K.H."/>
            <person name="Hubbard S.S."/>
            <person name="Banfield J.F."/>
        </authorList>
    </citation>
    <scope>NUCLEOTIDE SEQUENCE [LARGE SCALE GENOMIC DNA]</scope>
</reference>
<proteinExistence type="inferred from homology"/>
<dbReference type="InterPro" id="IPR003736">
    <property type="entry name" value="PAAI_dom"/>
</dbReference>
<evidence type="ECO:0000313" key="5">
    <source>
        <dbReference type="Proteomes" id="UP000179076"/>
    </source>
</evidence>
<feature type="domain" description="Thioesterase" evidence="3">
    <location>
        <begin position="54"/>
        <end position="124"/>
    </location>
</feature>
<dbReference type="GO" id="GO:0047617">
    <property type="term" value="F:fatty acyl-CoA hydrolase activity"/>
    <property type="evidence" value="ECO:0007669"/>
    <property type="project" value="InterPro"/>
</dbReference>
<dbReference type="Pfam" id="PF03061">
    <property type="entry name" value="4HBT"/>
    <property type="match status" value="1"/>
</dbReference>
<sequence>MQKFDPLNPDFESRVRAGFAAQPLMRTLGATLAKIAPGEVHIELPFSAALTQGNGYIHAGAITSIVDSACGYAAFSLMPVGTSVLTVEFKVNLINPAKGDRFVAVGKVIKPGRTLSVCSGEVTAYANGATKLIAMMQATMMQVSA</sequence>
<dbReference type="InterPro" id="IPR029069">
    <property type="entry name" value="HotDog_dom_sf"/>
</dbReference>
<dbReference type="InterPro" id="IPR006683">
    <property type="entry name" value="Thioestr_dom"/>
</dbReference>
<dbReference type="NCBIfam" id="TIGR00369">
    <property type="entry name" value="unchar_dom_1"/>
    <property type="match status" value="1"/>
</dbReference>
<evidence type="ECO:0000313" key="4">
    <source>
        <dbReference type="EMBL" id="OGI69125.1"/>
    </source>
</evidence>
<organism evidence="4 5">
    <name type="scientific">Candidatus Muproteobacteria bacterium RBG_16_60_9</name>
    <dbReference type="NCBI Taxonomy" id="1817755"/>
    <lineage>
        <taxon>Bacteria</taxon>
        <taxon>Pseudomonadati</taxon>
        <taxon>Pseudomonadota</taxon>
        <taxon>Candidatus Muproteobacteria</taxon>
    </lineage>
</organism>
<dbReference type="Proteomes" id="UP000179076">
    <property type="component" value="Unassembled WGS sequence"/>
</dbReference>
<evidence type="ECO:0000256" key="2">
    <source>
        <dbReference type="ARBA" id="ARBA00022801"/>
    </source>
</evidence>
<dbReference type="SUPFAM" id="SSF54637">
    <property type="entry name" value="Thioesterase/thiol ester dehydrase-isomerase"/>
    <property type="match status" value="1"/>
</dbReference>
<comment type="similarity">
    <text evidence="1">Belongs to the thioesterase PaaI family.</text>
</comment>
<dbReference type="AlphaFoldDB" id="A0A1F6VHV7"/>
<gene>
    <name evidence="4" type="ORF">A2W18_06200</name>
</gene>
<keyword evidence="2" id="KW-0378">Hydrolase</keyword>
<name>A0A1F6VHV7_9PROT</name>
<evidence type="ECO:0000256" key="1">
    <source>
        <dbReference type="ARBA" id="ARBA00008324"/>
    </source>
</evidence>
<dbReference type="InterPro" id="IPR039298">
    <property type="entry name" value="ACOT13"/>
</dbReference>
<evidence type="ECO:0000259" key="3">
    <source>
        <dbReference type="Pfam" id="PF03061"/>
    </source>
</evidence>
<dbReference type="EMBL" id="MFSP01000029">
    <property type="protein sequence ID" value="OGI69125.1"/>
    <property type="molecule type" value="Genomic_DNA"/>
</dbReference>
<dbReference type="PANTHER" id="PTHR21660">
    <property type="entry name" value="THIOESTERASE SUPERFAMILY MEMBER-RELATED"/>
    <property type="match status" value="1"/>
</dbReference>